<reference evidence="1 2" key="1">
    <citation type="submission" date="2014-08" db="EMBL/GenBank/DDBJ databases">
        <title>Clostridium innocuum, an unnegligible vancomycin-resistant pathogen causing extra-intestinal infections.</title>
        <authorList>
            <person name="Feng Y."/>
            <person name="Chiu C.-H."/>
        </authorList>
    </citation>
    <scope>NUCLEOTIDE SEQUENCE [LARGE SCALE GENOMIC DNA]</scope>
    <source>
        <strain evidence="1 2">AN88</strain>
    </source>
</reference>
<dbReference type="InterPro" id="IPR011055">
    <property type="entry name" value="Dup_hybrid_motif"/>
</dbReference>
<gene>
    <name evidence="1" type="ORF">CIAN88_01410</name>
</gene>
<accession>A0A099I9Z1</accession>
<protein>
    <recommendedName>
        <fullName evidence="3">M23 family peptidase</fullName>
    </recommendedName>
</protein>
<proteinExistence type="predicted"/>
<dbReference type="Proteomes" id="UP000030008">
    <property type="component" value="Unassembled WGS sequence"/>
</dbReference>
<comment type="caution">
    <text evidence="1">The sequence shown here is derived from an EMBL/GenBank/DDBJ whole genome shotgun (WGS) entry which is preliminary data.</text>
</comment>
<organism evidence="1 2">
    <name type="scientific">Clostridium innocuum</name>
    <dbReference type="NCBI Taxonomy" id="1522"/>
    <lineage>
        <taxon>Bacteria</taxon>
        <taxon>Bacillati</taxon>
        <taxon>Bacillota</taxon>
        <taxon>Clostridia</taxon>
        <taxon>Eubacteriales</taxon>
        <taxon>Clostridiaceae</taxon>
        <taxon>Clostridium</taxon>
    </lineage>
</organism>
<dbReference type="CDD" id="cd12797">
    <property type="entry name" value="M23_peptidase"/>
    <property type="match status" value="1"/>
</dbReference>
<dbReference type="SUPFAM" id="SSF51261">
    <property type="entry name" value="Duplicated hybrid motif"/>
    <property type="match status" value="1"/>
</dbReference>
<dbReference type="RefSeq" id="WP_044903532.1">
    <property type="nucleotide sequence ID" value="NZ_JQIF01000007.1"/>
</dbReference>
<dbReference type="Gene3D" id="2.70.70.10">
    <property type="entry name" value="Glucose Permease (Domain IIA)"/>
    <property type="match status" value="1"/>
</dbReference>
<name>A0A099I9Z1_CLOIN</name>
<evidence type="ECO:0000313" key="1">
    <source>
        <dbReference type="EMBL" id="KGJ54829.1"/>
    </source>
</evidence>
<evidence type="ECO:0000313" key="2">
    <source>
        <dbReference type="Proteomes" id="UP000030008"/>
    </source>
</evidence>
<dbReference type="EMBL" id="JQIF01000007">
    <property type="protein sequence ID" value="KGJ54829.1"/>
    <property type="molecule type" value="Genomic_DNA"/>
</dbReference>
<evidence type="ECO:0008006" key="3">
    <source>
        <dbReference type="Google" id="ProtNLM"/>
    </source>
</evidence>
<dbReference type="AlphaFoldDB" id="A0A099I9Z1"/>
<sequence>MQAHQKSMKDGIQNILFPVEHMNITQGNNGSYSHQGVNALDLAGYKGGCSPLYAPFDVVCVGVDGPDLGNAVFWQSQNKVRFADGTIDYATIMIIHDNNLDGIRVGVKYSQGTQIANAGTAGRATGNHNHFEIAKGKFTHKYDLNQKTKVYHLPNSISADKCCFVDKTDIINGNNMKWKHL</sequence>